<evidence type="ECO:0000256" key="3">
    <source>
        <dbReference type="ARBA" id="ARBA00022670"/>
    </source>
</evidence>
<dbReference type="GO" id="GO:0004239">
    <property type="term" value="F:initiator methionyl aminopeptidase activity"/>
    <property type="evidence" value="ECO:0007669"/>
    <property type="project" value="UniProtKB-UniRule"/>
</dbReference>
<comment type="cofactor">
    <cofactor evidence="6">
        <name>Co(2+)</name>
        <dbReference type="ChEBI" id="CHEBI:48828"/>
    </cofactor>
    <cofactor evidence="6">
        <name>Zn(2+)</name>
        <dbReference type="ChEBI" id="CHEBI:29105"/>
    </cofactor>
    <cofactor evidence="6">
        <name>Mn(2+)</name>
        <dbReference type="ChEBI" id="CHEBI:29035"/>
    </cofactor>
    <cofactor evidence="6">
        <name>Fe(2+)</name>
        <dbReference type="ChEBI" id="CHEBI:29033"/>
    </cofactor>
    <text evidence="6">Binds 2 divalent metal cations per subunit. Has a high-affinity and a low affinity metal-binding site. The true nature of the physiological cofactor is under debate. The enzyme is active with cobalt, zinc, manganese or divalent iron ions. Most likely, methionine aminopeptidases function as mononuclear Fe(2+)-metalloproteases under physiological conditions, and the catalytically relevant metal-binding site has been assigned to the histidine-containing high-affinity site.</text>
</comment>
<feature type="binding site" evidence="6">
    <location>
        <position position="94"/>
    </location>
    <ligand>
        <name>a divalent metal cation</name>
        <dbReference type="ChEBI" id="CHEBI:60240"/>
        <label>1</label>
    </ligand>
</feature>
<dbReference type="Pfam" id="PF00557">
    <property type="entry name" value="Peptidase_M24"/>
    <property type="match status" value="1"/>
</dbReference>
<evidence type="ECO:0000256" key="2">
    <source>
        <dbReference type="ARBA" id="ARBA00022438"/>
    </source>
</evidence>
<accession>A0A1R0IKY8</accession>
<dbReference type="Gene3D" id="3.90.230.10">
    <property type="entry name" value="Creatinase/methionine aminopeptidase superfamily"/>
    <property type="match status" value="1"/>
</dbReference>
<dbReference type="InterPro" id="IPR036005">
    <property type="entry name" value="Creatinase/aminopeptidase-like"/>
</dbReference>
<feature type="binding site" evidence="6">
    <location>
        <position position="176"/>
    </location>
    <ligand>
        <name>substrate</name>
    </ligand>
</feature>
<comment type="similarity">
    <text evidence="6">Belongs to the peptidase M24A family. Methionine aminopeptidase type 1 subfamily.</text>
</comment>
<dbReference type="PANTHER" id="PTHR43330:SF27">
    <property type="entry name" value="METHIONINE AMINOPEPTIDASE"/>
    <property type="match status" value="1"/>
</dbReference>
<comment type="catalytic activity">
    <reaction evidence="6 7">
        <text>Release of N-terminal amino acids, preferentially methionine, from peptides and arylamides.</text>
        <dbReference type="EC" id="3.4.11.18"/>
    </reaction>
</comment>
<dbReference type="AlphaFoldDB" id="A0A1R0IKY8"/>
<name>A0A1R0IKY8_SULTH</name>
<dbReference type="GO" id="GO:0070006">
    <property type="term" value="F:metalloaminopeptidase activity"/>
    <property type="evidence" value="ECO:0007669"/>
    <property type="project" value="UniProtKB-UniRule"/>
</dbReference>
<keyword evidence="2 6" id="KW-0031">Aminopeptidase</keyword>
<proteinExistence type="inferred from homology"/>
<evidence type="ECO:0000256" key="1">
    <source>
        <dbReference type="ARBA" id="ARBA00002521"/>
    </source>
</evidence>
<dbReference type="PROSITE" id="PS00680">
    <property type="entry name" value="MAP_1"/>
    <property type="match status" value="1"/>
</dbReference>
<dbReference type="InterPro" id="IPR001714">
    <property type="entry name" value="Pept_M24_MAP"/>
</dbReference>
<feature type="binding site" evidence="6">
    <location>
        <position position="105"/>
    </location>
    <ligand>
        <name>a divalent metal cation</name>
        <dbReference type="ChEBI" id="CHEBI:60240"/>
        <label>2</label>
        <note>catalytic</note>
    </ligand>
</feature>
<dbReference type="PANTHER" id="PTHR43330">
    <property type="entry name" value="METHIONINE AMINOPEPTIDASE"/>
    <property type="match status" value="1"/>
</dbReference>
<dbReference type="GO" id="GO:0006508">
    <property type="term" value="P:proteolysis"/>
    <property type="evidence" value="ECO:0007669"/>
    <property type="project" value="UniProtKB-KW"/>
</dbReference>
<feature type="binding site" evidence="6">
    <location>
        <position position="233"/>
    </location>
    <ligand>
        <name>a divalent metal cation</name>
        <dbReference type="ChEBI" id="CHEBI:60240"/>
        <label>2</label>
        <note>catalytic</note>
    </ligand>
</feature>
<evidence type="ECO:0000313" key="10">
    <source>
        <dbReference type="Proteomes" id="UP000242705"/>
    </source>
</evidence>
<feature type="binding site" evidence="6">
    <location>
        <position position="233"/>
    </location>
    <ligand>
        <name>a divalent metal cation</name>
        <dbReference type="ChEBI" id="CHEBI:60240"/>
        <label>1</label>
    </ligand>
</feature>
<dbReference type="GO" id="GO:0005829">
    <property type="term" value="C:cytosol"/>
    <property type="evidence" value="ECO:0007669"/>
    <property type="project" value="TreeGrafter"/>
</dbReference>
<evidence type="ECO:0000256" key="6">
    <source>
        <dbReference type="HAMAP-Rule" id="MF_01974"/>
    </source>
</evidence>
<dbReference type="NCBIfam" id="TIGR00500">
    <property type="entry name" value="met_pdase_I"/>
    <property type="match status" value="1"/>
</dbReference>
<dbReference type="HAMAP" id="MF_01974">
    <property type="entry name" value="MetAP_1"/>
    <property type="match status" value="1"/>
</dbReference>
<dbReference type="PRINTS" id="PR00599">
    <property type="entry name" value="MAPEPTIDASE"/>
</dbReference>
<dbReference type="EC" id="3.4.11.18" evidence="6 7"/>
<feature type="binding site" evidence="6">
    <location>
        <position position="105"/>
    </location>
    <ligand>
        <name>a divalent metal cation</name>
        <dbReference type="ChEBI" id="CHEBI:60240"/>
        <label>1</label>
    </ligand>
</feature>
<dbReference type="EMBL" id="PXYX01000006">
    <property type="protein sequence ID" value="PSR28453.1"/>
    <property type="molecule type" value="Genomic_DNA"/>
</dbReference>
<reference evidence="9 10" key="1">
    <citation type="journal article" date="2014" name="BMC Genomics">
        <title>Comparison of environmental and isolate Sulfobacillus genomes reveals diverse carbon, sulfur, nitrogen, and hydrogen metabolisms.</title>
        <authorList>
            <person name="Justice N.B."/>
            <person name="Norman A."/>
            <person name="Brown C.T."/>
            <person name="Singh A."/>
            <person name="Thomas B.C."/>
            <person name="Banfield J.F."/>
        </authorList>
    </citation>
    <scope>NUCLEOTIDE SEQUENCE [LARGE SCALE GENOMIC DNA]</scope>
    <source>
        <strain evidence="9">AMDSBA5</strain>
    </source>
</reference>
<keyword evidence="4 6" id="KW-0479">Metal-binding</keyword>
<dbReference type="InterPro" id="IPR000994">
    <property type="entry name" value="Pept_M24"/>
</dbReference>
<dbReference type="RefSeq" id="WP_028962707.1">
    <property type="nucleotide sequence ID" value="NZ_LGRO01000002.1"/>
</dbReference>
<feature type="binding site" evidence="6">
    <location>
        <position position="169"/>
    </location>
    <ligand>
        <name>a divalent metal cation</name>
        <dbReference type="ChEBI" id="CHEBI:60240"/>
        <label>2</label>
        <note>catalytic</note>
    </ligand>
</feature>
<dbReference type="Proteomes" id="UP000242705">
    <property type="component" value="Unassembled WGS sequence"/>
</dbReference>
<dbReference type="InterPro" id="IPR002467">
    <property type="entry name" value="Pept_M24A_MAP1"/>
</dbReference>
<comment type="subunit">
    <text evidence="6">Monomer.</text>
</comment>
<evidence type="ECO:0000259" key="8">
    <source>
        <dbReference type="Pfam" id="PF00557"/>
    </source>
</evidence>
<dbReference type="GO" id="GO:0046872">
    <property type="term" value="F:metal ion binding"/>
    <property type="evidence" value="ECO:0007669"/>
    <property type="project" value="UniProtKB-UniRule"/>
</dbReference>
<keyword evidence="3 6" id="KW-0645">Protease</keyword>
<organism evidence="9 10">
    <name type="scientific">Sulfobacillus thermosulfidooxidans</name>
    <dbReference type="NCBI Taxonomy" id="28034"/>
    <lineage>
        <taxon>Bacteria</taxon>
        <taxon>Bacillati</taxon>
        <taxon>Bacillota</taxon>
        <taxon>Clostridia</taxon>
        <taxon>Eubacteriales</taxon>
        <taxon>Clostridiales Family XVII. Incertae Sedis</taxon>
        <taxon>Sulfobacillus</taxon>
    </lineage>
</organism>
<sequence length="250" mass="27057">MIELKSMRDKEKMRKAGLVVAEVLQILKKAVRPGITTKELDHIADSEIRARGAVPIFKGYHGYPASVCVSVNHEVVHGIPGARRLKEHDLVSLDLGAVMDSFVGDAALSVFVGEPPDDRAALLLRVTEESLYAGIQAAQPGGHLGDISHAVQEHVERHGFSVVRDYVGHGIGHQMHEDPQVPNYGPAGRGILLKPGLALAIEPMVNAGAYDVDVLDDGWTVVTRDGSLSAHFEHTIFITDHGPEILTRID</sequence>
<dbReference type="OrthoDB" id="9802055at2"/>
<gene>
    <name evidence="6 9" type="primary">map</name>
    <name evidence="9" type="ORF">C7B47_04610</name>
</gene>
<feature type="binding site" evidence="6">
    <location>
        <position position="202"/>
    </location>
    <ligand>
        <name>a divalent metal cation</name>
        <dbReference type="ChEBI" id="CHEBI:60240"/>
        <label>2</label>
        <note>catalytic</note>
    </ligand>
</feature>
<evidence type="ECO:0000256" key="5">
    <source>
        <dbReference type="ARBA" id="ARBA00022801"/>
    </source>
</evidence>
<feature type="domain" description="Peptidase M24" evidence="8">
    <location>
        <begin position="11"/>
        <end position="240"/>
    </location>
</feature>
<feature type="binding site" evidence="6">
    <location>
        <position position="77"/>
    </location>
    <ligand>
        <name>substrate</name>
    </ligand>
</feature>
<dbReference type="CDD" id="cd01086">
    <property type="entry name" value="MetAP1"/>
    <property type="match status" value="1"/>
</dbReference>
<evidence type="ECO:0000313" key="9">
    <source>
        <dbReference type="EMBL" id="PSR28453.1"/>
    </source>
</evidence>
<comment type="function">
    <text evidence="1 6">Removes the N-terminal methionine from nascent proteins. The N-terminal methionine is often cleaved when the second residue in the primary sequence is small and uncharged (Met-Ala-, Cys, Gly, Pro, Ser, Thr, or Val). Requires deformylation of the N(alpha)-formylated initiator methionine before it can be hydrolyzed.</text>
</comment>
<evidence type="ECO:0000256" key="7">
    <source>
        <dbReference type="RuleBase" id="RU003653"/>
    </source>
</evidence>
<evidence type="ECO:0000256" key="4">
    <source>
        <dbReference type="ARBA" id="ARBA00022723"/>
    </source>
</evidence>
<keyword evidence="5 6" id="KW-0378">Hydrolase</keyword>
<comment type="caution">
    <text evidence="9">The sequence shown here is derived from an EMBL/GenBank/DDBJ whole genome shotgun (WGS) entry which is preliminary data.</text>
</comment>
<protein>
    <recommendedName>
        <fullName evidence="6 7">Methionine aminopeptidase</fullName>
        <shortName evidence="6">MAP</shortName>
        <shortName evidence="6">MetAP</shortName>
        <ecNumber evidence="6 7">3.4.11.18</ecNumber>
    </recommendedName>
    <alternativeName>
        <fullName evidence="6">Peptidase M</fullName>
    </alternativeName>
</protein>
<dbReference type="SUPFAM" id="SSF55920">
    <property type="entry name" value="Creatinase/aminopeptidase"/>
    <property type="match status" value="1"/>
</dbReference>